<dbReference type="EMBL" id="CAJZBQ010000056">
    <property type="protein sequence ID" value="CAG9333508.1"/>
    <property type="molecule type" value="Genomic_DNA"/>
</dbReference>
<protein>
    <submittedName>
        <fullName evidence="3">Uncharacterized protein</fullName>
    </submittedName>
</protein>
<keyword evidence="4" id="KW-1185">Reference proteome</keyword>
<feature type="coiled-coil region" evidence="1">
    <location>
        <begin position="179"/>
        <end position="206"/>
    </location>
</feature>
<organism evidence="3 4">
    <name type="scientific">Blepharisma stoltei</name>
    <dbReference type="NCBI Taxonomy" id="1481888"/>
    <lineage>
        <taxon>Eukaryota</taxon>
        <taxon>Sar</taxon>
        <taxon>Alveolata</taxon>
        <taxon>Ciliophora</taxon>
        <taxon>Postciliodesmatophora</taxon>
        <taxon>Heterotrichea</taxon>
        <taxon>Heterotrichida</taxon>
        <taxon>Blepharismidae</taxon>
        <taxon>Blepharisma</taxon>
    </lineage>
</organism>
<feature type="region of interest" description="Disordered" evidence="2">
    <location>
        <begin position="133"/>
        <end position="167"/>
    </location>
</feature>
<keyword evidence="1" id="KW-0175">Coiled coil</keyword>
<feature type="compositionally biased region" description="Low complexity" evidence="2">
    <location>
        <begin position="150"/>
        <end position="160"/>
    </location>
</feature>
<sequence>MQQSKPSKIEKSVIETCVYLYTELSSMKPDPDHIYPSVNDIVKMDPLQALSLINNELKDLLKIKRDFMLMDEFENYQNTDQYHKALQKLEDEVRNHIKIEQQLKLHIENTQQKLLDSENARLELASTSKTIIEKLKKDADRPTHRREESSPLTTSRSSNSEIRHERKLTQEISTLKMNMKKDSLKIAELIKDKKRLELQVAMQKSQPEMKKIEKSKENRSESANCVTDFYKKKFEEKCEQVAQLEKQIRMLRTRASDHSFNYIERRRNSYTQKELVSKTPIKEEKSSSNLRSASPLLSKSQIGIKCTSVEKSPKPLSASQVQNKTKR</sequence>
<evidence type="ECO:0000256" key="2">
    <source>
        <dbReference type="SAM" id="MobiDB-lite"/>
    </source>
</evidence>
<accession>A0AAU9K7V0</accession>
<evidence type="ECO:0000313" key="4">
    <source>
        <dbReference type="Proteomes" id="UP001162131"/>
    </source>
</evidence>
<dbReference type="AlphaFoldDB" id="A0AAU9K7V0"/>
<name>A0AAU9K7V0_9CILI</name>
<feature type="compositionally biased region" description="Basic and acidic residues" evidence="2">
    <location>
        <begin position="133"/>
        <end position="149"/>
    </location>
</feature>
<proteinExistence type="predicted"/>
<evidence type="ECO:0000256" key="1">
    <source>
        <dbReference type="SAM" id="Coils"/>
    </source>
</evidence>
<reference evidence="3" key="1">
    <citation type="submission" date="2021-09" db="EMBL/GenBank/DDBJ databases">
        <authorList>
            <consortium name="AG Swart"/>
            <person name="Singh M."/>
            <person name="Singh A."/>
            <person name="Seah K."/>
            <person name="Emmerich C."/>
        </authorList>
    </citation>
    <scope>NUCLEOTIDE SEQUENCE</scope>
    <source>
        <strain evidence="3">ATCC30299</strain>
    </source>
</reference>
<dbReference type="Proteomes" id="UP001162131">
    <property type="component" value="Unassembled WGS sequence"/>
</dbReference>
<gene>
    <name evidence="3" type="ORF">BSTOLATCC_MIC58319</name>
</gene>
<feature type="compositionally biased region" description="Polar residues" evidence="2">
    <location>
        <begin position="287"/>
        <end position="301"/>
    </location>
</feature>
<feature type="region of interest" description="Disordered" evidence="2">
    <location>
        <begin position="271"/>
        <end position="327"/>
    </location>
</feature>
<evidence type="ECO:0000313" key="3">
    <source>
        <dbReference type="EMBL" id="CAG9333508.1"/>
    </source>
</evidence>
<comment type="caution">
    <text evidence="3">The sequence shown here is derived from an EMBL/GenBank/DDBJ whole genome shotgun (WGS) entry which is preliminary data.</text>
</comment>
<feature type="compositionally biased region" description="Polar residues" evidence="2">
    <location>
        <begin position="317"/>
        <end position="327"/>
    </location>
</feature>